<dbReference type="FunFam" id="3.30.450.20:FF:000021">
    <property type="entry name" value="Neuronal PAS domain-containing protein 3"/>
    <property type="match status" value="1"/>
</dbReference>
<dbReference type="PANTHER" id="PTHR23043:SF25">
    <property type="entry name" value="NEURONAL PAS DOMAIN-CONTAINING PROTEIN 1"/>
    <property type="match status" value="1"/>
</dbReference>
<dbReference type="SMART" id="SM00353">
    <property type="entry name" value="HLH"/>
    <property type="match status" value="1"/>
</dbReference>
<evidence type="ECO:0000256" key="9">
    <source>
        <dbReference type="ARBA" id="ARBA00070617"/>
    </source>
</evidence>
<feature type="compositionally biased region" description="Acidic residues" evidence="10">
    <location>
        <begin position="564"/>
        <end position="573"/>
    </location>
</feature>
<evidence type="ECO:0000256" key="10">
    <source>
        <dbReference type="SAM" id="MobiDB-lite"/>
    </source>
</evidence>
<dbReference type="InterPro" id="IPR013767">
    <property type="entry name" value="PAS_fold"/>
</dbReference>
<dbReference type="CDD" id="cd00130">
    <property type="entry name" value="PAS"/>
    <property type="match status" value="2"/>
</dbReference>
<proteinExistence type="predicted"/>
<dbReference type="Pfam" id="PF23171">
    <property type="entry name" value="bHLH_HIF1A"/>
    <property type="match status" value="1"/>
</dbReference>
<dbReference type="RefSeq" id="XP_032821013.1">
    <property type="nucleotide sequence ID" value="XM_032965122.1"/>
</dbReference>
<dbReference type="PROSITE" id="PS50888">
    <property type="entry name" value="BHLH"/>
    <property type="match status" value="1"/>
</dbReference>
<sequence length="969" mass="103366">MLRIFPEHGLHSPAGERQQQQQEEEERGPDDAAPRRTTVAEGSSSSSSQGVRVEPGGAVVVGPGGASSGLPSYQQRLQALRKEKSRDAARSRRGKENLEFYELGKMLPLPGAITGQLDKASLVRLTISHLRMRDFAAHGDPPWEPSRECSPPGTAAKGMGNQHGQIPKELATEVFEEHLGSQILQSLDGFVFTLNFDGRFLYISETVSIYLGLSQVEMAGSSAFEYVHPADRGELAEQLGMKLPSGPGTPSQSALGAAEDAASTASSSSQADGLDPELSSPPLINVSEGLDRSFFIRMKSTLTKRGLHVKSSGYKVIHVVGRLRVRAASSSAGGTSLGLAGDDGGASVQLLGLVALAHALPPPTLSEIRIDCHMFVTRVSLELRILYCENRVSDYLDFAAEELVGKSCYHFIHPGDVEGIRLSHLDLLNKGQCVTRYVRWLQKGGGYVWVQSSATVNINTKNANEKTVIWISYILSNTEHKDLLMDLQQLPHRARQPSESAEPSESDSDSKDNSDEHESMHPHKRQRRQREEDEEWTSPLCRSRCLVDPIMTQGESSGASSQGEDNEEDDDDEKNGRTLDGSDHEVENGHADGYALGLSSSSIKVEQLSMKCSAGGPARGLHDKMCSGRLNGNDRSHPEQSSAKPLKQRKPKRRKSKRLLQQMQCSPAESVAYASSPGLSSPHGQIKTEKPEHVHFIDGSVWDSPLNRDMARNDLPYCIVSPSPDAQQHFLSAQTSLHVAIPDSVLTPPGPDSATSQRSAFVASPQPGAASVTLAGSDPLSPPLSASPRDGKPGPAPSNVSPAAAYDVSPATTYDMESLELPQDASSSAAAAAAGTTAAAAAEGPGAPSRGAYAGGTIRYAPADPTLGAVEEGEDSDSQSDGPTGDRLPDIGDANYGGFEAKASMEILYQRMQQIGVPTSFPSVSPGGGGQQHLPAVFVTSDGYLANIPLQLFSSGGAQQSNVLDDEED</sequence>
<dbReference type="Pfam" id="PF08447">
    <property type="entry name" value="PAS_3"/>
    <property type="match status" value="1"/>
</dbReference>
<keyword evidence="13" id="KW-1185">Reference proteome</keyword>
<accession>A0AAJ7TQS7</accession>
<evidence type="ECO:0000259" key="12">
    <source>
        <dbReference type="PROSITE" id="PS50888"/>
    </source>
</evidence>
<dbReference type="Proteomes" id="UP001318040">
    <property type="component" value="Chromosome 33"/>
</dbReference>
<keyword evidence="4" id="KW-0238">DNA-binding</keyword>
<feature type="compositionally biased region" description="Basic and acidic residues" evidence="10">
    <location>
        <begin position="574"/>
        <end position="590"/>
    </location>
</feature>
<feature type="compositionally biased region" description="Basic and acidic residues" evidence="10">
    <location>
        <begin position="620"/>
        <end position="638"/>
    </location>
</feature>
<evidence type="ECO:0000259" key="11">
    <source>
        <dbReference type="PROSITE" id="PS50112"/>
    </source>
</evidence>
<feature type="domain" description="PAS" evidence="11">
    <location>
        <begin position="384"/>
        <end position="431"/>
    </location>
</feature>
<comment type="subcellular location">
    <subcellularLocation>
        <location evidence="1">Nucleus</location>
    </subcellularLocation>
</comment>
<dbReference type="Gene3D" id="3.30.450.20">
    <property type="entry name" value="PAS domain"/>
    <property type="match status" value="2"/>
</dbReference>
<feature type="compositionally biased region" description="Basic and acidic residues" evidence="10">
    <location>
        <begin position="508"/>
        <end position="521"/>
    </location>
</feature>
<dbReference type="FunFam" id="4.10.280.10:FF:000083">
    <property type="entry name" value="Neuronal PAS domain protein 1"/>
    <property type="match status" value="1"/>
</dbReference>
<protein>
    <recommendedName>
        <fullName evidence="9">Neuronal PAS domain-containing protein 1</fullName>
    </recommendedName>
</protein>
<evidence type="ECO:0000256" key="4">
    <source>
        <dbReference type="ARBA" id="ARBA00023125"/>
    </source>
</evidence>
<dbReference type="KEGG" id="pmrn:116948442"/>
<feature type="region of interest" description="Disordered" evidence="10">
    <location>
        <begin position="492"/>
        <end position="538"/>
    </location>
</feature>
<feature type="compositionally biased region" description="Low complexity" evidence="10">
    <location>
        <begin position="553"/>
        <end position="563"/>
    </location>
</feature>
<evidence type="ECO:0000313" key="14">
    <source>
        <dbReference type="RefSeq" id="XP_032821013.1"/>
    </source>
</evidence>
<keyword evidence="6" id="KW-0539">Nucleus</keyword>
<reference evidence="14" key="1">
    <citation type="submission" date="2025-08" db="UniProtKB">
        <authorList>
            <consortium name="RefSeq"/>
        </authorList>
    </citation>
    <scope>IDENTIFICATION</scope>
    <source>
        <tissue evidence="14">Sperm</tissue>
    </source>
</reference>
<feature type="region of interest" description="Disordered" evidence="10">
    <location>
        <begin position="742"/>
        <end position="804"/>
    </location>
</feature>
<dbReference type="PANTHER" id="PTHR23043">
    <property type="entry name" value="HYPOXIA-INDUCIBLE FACTOR 1 ALPHA"/>
    <property type="match status" value="1"/>
</dbReference>
<dbReference type="SUPFAM" id="SSF47459">
    <property type="entry name" value="HLH, helix-loop-helix DNA-binding domain"/>
    <property type="match status" value="1"/>
</dbReference>
<keyword evidence="3" id="KW-0805">Transcription regulation</keyword>
<evidence type="ECO:0000256" key="5">
    <source>
        <dbReference type="ARBA" id="ARBA00023163"/>
    </source>
</evidence>
<keyword evidence="5" id="KW-0804">Transcription</keyword>
<keyword evidence="2" id="KW-0677">Repeat</keyword>
<dbReference type="InterPro" id="IPR013655">
    <property type="entry name" value="PAS_fold_3"/>
</dbReference>
<name>A0AAJ7TQS7_PETMA</name>
<dbReference type="Pfam" id="PF00989">
    <property type="entry name" value="PAS"/>
    <property type="match status" value="1"/>
</dbReference>
<dbReference type="PROSITE" id="PS50112">
    <property type="entry name" value="PAS"/>
    <property type="match status" value="2"/>
</dbReference>
<feature type="region of interest" description="Disordered" evidence="10">
    <location>
        <begin position="613"/>
        <end position="690"/>
    </location>
</feature>
<feature type="region of interest" description="Disordered" evidence="10">
    <location>
        <begin position="138"/>
        <end position="162"/>
    </location>
</feature>
<feature type="compositionally biased region" description="Low complexity" evidence="10">
    <location>
        <begin position="251"/>
        <end position="273"/>
    </location>
</feature>
<evidence type="ECO:0000256" key="6">
    <source>
        <dbReference type="ARBA" id="ARBA00023242"/>
    </source>
</evidence>
<dbReference type="GO" id="GO:0000981">
    <property type="term" value="F:DNA-binding transcription factor activity, RNA polymerase II-specific"/>
    <property type="evidence" value="ECO:0007669"/>
    <property type="project" value="TreeGrafter"/>
</dbReference>
<feature type="region of interest" description="Disordered" evidence="10">
    <location>
        <begin position="867"/>
        <end position="895"/>
    </location>
</feature>
<dbReference type="GO" id="GO:0005634">
    <property type="term" value="C:nucleus"/>
    <property type="evidence" value="ECO:0007669"/>
    <property type="project" value="UniProtKB-SubCell"/>
</dbReference>
<feature type="compositionally biased region" description="Basic and acidic residues" evidence="10">
    <location>
        <begin position="1"/>
        <end position="10"/>
    </location>
</feature>
<feature type="region of interest" description="Disordered" evidence="10">
    <location>
        <begin position="240"/>
        <end position="280"/>
    </location>
</feature>
<dbReference type="InterPro" id="IPR000014">
    <property type="entry name" value="PAS"/>
</dbReference>
<feature type="compositionally biased region" description="Low complexity" evidence="10">
    <location>
        <begin position="774"/>
        <end position="788"/>
    </location>
</feature>
<evidence type="ECO:0000256" key="8">
    <source>
        <dbReference type="ARBA" id="ARBA00063691"/>
    </source>
</evidence>
<evidence type="ECO:0000256" key="7">
    <source>
        <dbReference type="ARBA" id="ARBA00056086"/>
    </source>
</evidence>
<evidence type="ECO:0000256" key="1">
    <source>
        <dbReference type="ARBA" id="ARBA00004123"/>
    </source>
</evidence>
<dbReference type="InterPro" id="IPR035965">
    <property type="entry name" value="PAS-like_dom_sf"/>
</dbReference>
<dbReference type="InterPro" id="IPR011598">
    <property type="entry name" value="bHLH_dom"/>
</dbReference>
<feature type="compositionally biased region" description="Low complexity" evidence="10">
    <location>
        <begin position="43"/>
        <end position="61"/>
    </location>
</feature>
<feature type="region of interest" description="Disordered" evidence="10">
    <location>
        <begin position="552"/>
        <end position="594"/>
    </location>
</feature>
<dbReference type="FunFam" id="3.30.450.20:FF:000025">
    <property type="entry name" value="Neuronal PAS domain protein 3 isoform 1"/>
    <property type="match status" value="1"/>
</dbReference>
<dbReference type="CDD" id="cd19732">
    <property type="entry name" value="bHLH-PAS_NPAS3_PASD6"/>
    <property type="match status" value="1"/>
</dbReference>
<dbReference type="GO" id="GO:0000977">
    <property type="term" value="F:RNA polymerase II transcription regulatory region sequence-specific DNA binding"/>
    <property type="evidence" value="ECO:0007669"/>
    <property type="project" value="TreeGrafter"/>
</dbReference>
<dbReference type="SMART" id="SM00091">
    <property type="entry name" value="PAS"/>
    <property type="match status" value="2"/>
</dbReference>
<evidence type="ECO:0000256" key="3">
    <source>
        <dbReference type="ARBA" id="ARBA00023015"/>
    </source>
</evidence>
<comment type="function">
    <text evidence="7">May control regulatory pathways relevant to schizophrenia and to psychotic illness. May play a role in late central nervous system development by modulating EPO expression in response to cellular oxygen level. Forms a heterodimer that binds core DNA sequence 5'-TACGTG-3' within the hypoxia response element (HRE) leading to transcriptional repression on its target gene TH.</text>
</comment>
<comment type="subunit">
    <text evidence="8">Efficient DNA binding requires dimerization with another bHLH protein. Interacts with ARNT; forms a heterodimer that binds core DNA sequence 5'-[AG]CGTG-3' within the hypoxia response element (HRE) leading to a transcriptional repressor on its target gene TH.</text>
</comment>
<gene>
    <name evidence="14" type="primary">LOC116948442</name>
</gene>
<evidence type="ECO:0000256" key="2">
    <source>
        <dbReference type="ARBA" id="ARBA00022737"/>
    </source>
</evidence>
<feature type="compositionally biased region" description="Basic residues" evidence="10">
    <location>
        <begin position="646"/>
        <end position="658"/>
    </location>
</feature>
<feature type="region of interest" description="Disordered" evidence="10">
    <location>
        <begin position="1"/>
        <end position="71"/>
    </location>
</feature>
<dbReference type="InterPro" id="IPR036638">
    <property type="entry name" value="HLH_DNA-bd_sf"/>
</dbReference>
<organism evidence="13 14">
    <name type="scientific">Petromyzon marinus</name>
    <name type="common">Sea lamprey</name>
    <dbReference type="NCBI Taxonomy" id="7757"/>
    <lineage>
        <taxon>Eukaryota</taxon>
        <taxon>Metazoa</taxon>
        <taxon>Chordata</taxon>
        <taxon>Craniata</taxon>
        <taxon>Vertebrata</taxon>
        <taxon>Cyclostomata</taxon>
        <taxon>Hyperoartia</taxon>
        <taxon>Petromyzontiformes</taxon>
        <taxon>Petromyzontidae</taxon>
        <taxon>Petromyzon</taxon>
    </lineage>
</organism>
<dbReference type="AlphaFoldDB" id="A0AAJ7TQS7"/>
<dbReference type="GO" id="GO:0046983">
    <property type="term" value="F:protein dimerization activity"/>
    <property type="evidence" value="ECO:0007669"/>
    <property type="project" value="InterPro"/>
</dbReference>
<feature type="domain" description="PAS" evidence="11">
    <location>
        <begin position="176"/>
        <end position="246"/>
    </location>
</feature>
<feature type="domain" description="BHLH" evidence="12">
    <location>
        <begin position="80"/>
        <end position="133"/>
    </location>
</feature>
<dbReference type="SUPFAM" id="SSF55785">
    <property type="entry name" value="PYP-like sensor domain (PAS domain)"/>
    <property type="match status" value="2"/>
</dbReference>
<evidence type="ECO:0000313" key="13">
    <source>
        <dbReference type="Proteomes" id="UP001318040"/>
    </source>
</evidence>